<reference evidence="1 2" key="1">
    <citation type="submission" date="2023-11" db="EMBL/GenBank/DDBJ databases">
        <title>Bacillus jintuensis, isolated from a mudflat on the Beibu Gulf coast.</title>
        <authorList>
            <person name="Li M."/>
        </authorList>
    </citation>
    <scope>NUCLEOTIDE SEQUENCE [LARGE SCALE GENOMIC DNA]</scope>
    <source>
        <strain evidence="1 2">31A1R</strain>
    </source>
</reference>
<evidence type="ECO:0000313" key="2">
    <source>
        <dbReference type="Proteomes" id="UP001290455"/>
    </source>
</evidence>
<gene>
    <name evidence="1" type="ORF">SM124_15520</name>
</gene>
<proteinExistence type="predicted"/>
<protein>
    <submittedName>
        <fullName evidence="1">Uncharacterized protein</fullName>
    </submittedName>
</protein>
<name>A0ABU5J142_9BACI</name>
<organism evidence="1 2">
    <name type="scientific">Robertmurraya mangrovi</name>
    <dbReference type="NCBI Taxonomy" id="3098077"/>
    <lineage>
        <taxon>Bacteria</taxon>
        <taxon>Bacillati</taxon>
        <taxon>Bacillota</taxon>
        <taxon>Bacilli</taxon>
        <taxon>Bacillales</taxon>
        <taxon>Bacillaceae</taxon>
        <taxon>Robertmurraya</taxon>
    </lineage>
</organism>
<comment type="caution">
    <text evidence="1">The sequence shown here is derived from an EMBL/GenBank/DDBJ whole genome shotgun (WGS) entry which is preliminary data.</text>
</comment>
<accession>A0ABU5J142</accession>
<sequence>MKQTQEYKIVENMVKVLKVRLLNPFLTPVRENKTIDNPTFVPKKMNGFRSYKILITGFSSDISFIDKP</sequence>
<evidence type="ECO:0000313" key="1">
    <source>
        <dbReference type="EMBL" id="MDZ5473127.1"/>
    </source>
</evidence>
<dbReference type="EMBL" id="JAXOFX010000011">
    <property type="protein sequence ID" value="MDZ5473127.1"/>
    <property type="molecule type" value="Genomic_DNA"/>
</dbReference>
<dbReference type="Proteomes" id="UP001290455">
    <property type="component" value="Unassembled WGS sequence"/>
</dbReference>
<keyword evidence="2" id="KW-1185">Reference proteome</keyword>